<dbReference type="InterPro" id="IPR010730">
    <property type="entry name" value="HET"/>
</dbReference>
<dbReference type="PANTHER" id="PTHR33112">
    <property type="entry name" value="DOMAIN PROTEIN, PUTATIVE-RELATED"/>
    <property type="match status" value="1"/>
</dbReference>
<gene>
    <name evidence="2" type="ORF">B0T14DRAFT_567357</name>
</gene>
<reference evidence="2" key="1">
    <citation type="submission" date="2023-06" db="EMBL/GenBank/DDBJ databases">
        <title>Genome-scale phylogeny and comparative genomics of the fungal order Sordariales.</title>
        <authorList>
            <consortium name="Lawrence Berkeley National Laboratory"/>
            <person name="Hensen N."/>
            <person name="Bonometti L."/>
            <person name="Westerberg I."/>
            <person name="Brannstrom I.O."/>
            <person name="Guillou S."/>
            <person name="Cros-Aarteil S."/>
            <person name="Calhoun S."/>
            <person name="Haridas S."/>
            <person name="Kuo A."/>
            <person name="Mondo S."/>
            <person name="Pangilinan J."/>
            <person name="Riley R."/>
            <person name="Labutti K."/>
            <person name="Andreopoulos B."/>
            <person name="Lipzen A."/>
            <person name="Chen C."/>
            <person name="Yanf M."/>
            <person name="Daum C."/>
            <person name="Ng V."/>
            <person name="Clum A."/>
            <person name="Steindorff A."/>
            <person name="Ohm R."/>
            <person name="Martin F."/>
            <person name="Silar P."/>
            <person name="Natvig D."/>
            <person name="Lalanne C."/>
            <person name="Gautier V."/>
            <person name="Ament-Velasquez S.L."/>
            <person name="Kruys A."/>
            <person name="Hutchinson M.I."/>
            <person name="Powell A.J."/>
            <person name="Barry K."/>
            <person name="Miller A.N."/>
            <person name="Grigoriev I.V."/>
            <person name="Debuchy R."/>
            <person name="Gladieux P."/>
            <person name="Thoren M.H."/>
            <person name="Johannesson H."/>
        </authorList>
    </citation>
    <scope>NUCLEOTIDE SEQUENCE</scope>
    <source>
        <strain evidence="2">CBS 606.72</strain>
    </source>
</reference>
<evidence type="ECO:0000313" key="2">
    <source>
        <dbReference type="EMBL" id="KAK0620615.1"/>
    </source>
</evidence>
<dbReference type="Proteomes" id="UP001175000">
    <property type="component" value="Unassembled WGS sequence"/>
</dbReference>
<dbReference type="AlphaFoldDB" id="A0AA40C0P1"/>
<protein>
    <submittedName>
        <fullName evidence="2">Heterokaryon incompatibility protein-domain-containing protein</fullName>
    </submittedName>
</protein>
<dbReference type="PANTHER" id="PTHR33112:SF8">
    <property type="entry name" value="HETEROKARYON INCOMPATIBILITY DOMAIN-CONTAINING PROTEIN"/>
    <property type="match status" value="1"/>
</dbReference>
<evidence type="ECO:0000259" key="1">
    <source>
        <dbReference type="Pfam" id="PF06985"/>
    </source>
</evidence>
<dbReference type="Pfam" id="PF06985">
    <property type="entry name" value="HET"/>
    <property type="match status" value="1"/>
</dbReference>
<accession>A0AA40C0P1</accession>
<sequence>MLCSLCEALDFDKLHYEWSPSGYAHHGSFAELAACTNCRFCGALHDTIKGGPQLGGSVKGDDSWRTLPLFLRVIPTSDAIGTEDDVSNLLVFAQAPPEQGGNPVYLAMFGLLVDRTAAEWKTGERDLERCKHAQGIKGRPVSAFSNADECFELLRMWLHRCLEEQSPQESPFVPTRTVDVGPPDGTQEPRLVVHPTNSAPFHWVTLSHCWGGSSPLTTNAGTLQEWTDSGIPMLLLPPTFRDAVSITRRLGYRHLWIDSLCIIQYSREDWEREALRMGDVYRYGELNISASAAHNCHEGIFSKRDNPASFSSAVRLPFRSARLNIGLGHREWMYVRAGKWDSFREQITGAESTLASRGWVLQEALLSPRTVHYSRRQIFWECEHGTFAEGRVDALARPSARSMLLAPMPGLWSHKMVLPTHAPREVLTSAEEEKDMVETYASWLQVVENYSARQLTVLTDVLPALAGAASVFQVRLNDSYLAGLFRGPLLESLLWRAKTGTPVTQRPGANLPSWSWGSIVGGVTFEVSYSSNVLSPVLVGSATAKIIQADTFLPNGETSPPHHLSSVDGGRLVIQGHIVEGAELVARNYRSAIDSLPPSDSESRTLQSFIDTEAPVARHIILLHLGIWQWVWNRGSRSRYDRTYGGLLLQATDESRTTYKRIGIAMLKVRDGTGYRELTPNDEEVVRRWERRSVAVV</sequence>
<name>A0AA40C0P1_9PEZI</name>
<proteinExistence type="predicted"/>
<dbReference type="EMBL" id="JAULSU010000004">
    <property type="protein sequence ID" value="KAK0620615.1"/>
    <property type="molecule type" value="Genomic_DNA"/>
</dbReference>
<evidence type="ECO:0000313" key="3">
    <source>
        <dbReference type="Proteomes" id="UP001175000"/>
    </source>
</evidence>
<feature type="domain" description="Heterokaryon incompatibility" evidence="1">
    <location>
        <begin position="203"/>
        <end position="363"/>
    </location>
</feature>
<keyword evidence="3" id="KW-1185">Reference proteome</keyword>
<organism evidence="2 3">
    <name type="scientific">Immersiella caudata</name>
    <dbReference type="NCBI Taxonomy" id="314043"/>
    <lineage>
        <taxon>Eukaryota</taxon>
        <taxon>Fungi</taxon>
        <taxon>Dikarya</taxon>
        <taxon>Ascomycota</taxon>
        <taxon>Pezizomycotina</taxon>
        <taxon>Sordariomycetes</taxon>
        <taxon>Sordariomycetidae</taxon>
        <taxon>Sordariales</taxon>
        <taxon>Lasiosphaeriaceae</taxon>
        <taxon>Immersiella</taxon>
    </lineage>
</organism>
<comment type="caution">
    <text evidence="2">The sequence shown here is derived from an EMBL/GenBank/DDBJ whole genome shotgun (WGS) entry which is preliminary data.</text>
</comment>